<evidence type="ECO:0000256" key="2">
    <source>
        <dbReference type="ARBA" id="ARBA00022803"/>
    </source>
</evidence>
<reference evidence="3 4" key="1">
    <citation type="journal article" date="2009" name="Appl. Environ. Microbiol.">
        <title>Community genomic and proteomic analyses of chemoautotrophic iron-oxidizing "Leptospirillum rubarum" (Group II) and "Leptospirillum ferrodiazotrophum" (Group III) bacteria in acid mine drainage biofilms.</title>
        <authorList>
            <person name="Goltsman D.S."/>
            <person name="Denef V.J."/>
            <person name="Singer S.W."/>
            <person name="VerBerkmoes N.C."/>
            <person name="Lefsrud M."/>
            <person name="Mueller R.S."/>
            <person name="Dick G.J."/>
            <person name="Sun C.L."/>
            <person name="Wheeler K.E."/>
            <person name="Zemla A."/>
            <person name="Baker B.J."/>
            <person name="Hauser L."/>
            <person name="Land M."/>
            <person name="Shah M.B."/>
            <person name="Thelen M.P."/>
            <person name="Hettich R.L."/>
            <person name="Banfield J.F."/>
        </authorList>
    </citation>
    <scope>NUCLEOTIDE SEQUENCE [LARGE SCALE GENOMIC DNA]</scope>
</reference>
<dbReference type="SUPFAM" id="SSF48452">
    <property type="entry name" value="TPR-like"/>
    <property type="match status" value="3"/>
</dbReference>
<dbReference type="Proteomes" id="UP000009374">
    <property type="component" value="Unassembled WGS sequence"/>
</dbReference>
<evidence type="ECO:0000313" key="3">
    <source>
        <dbReference type="EMBL" id="EES53939.1"/>
    </source>
</evidence>
<accession>C6HU11</accession>
<evidence type="ECO:0000313" key="4">
    <source>
        <dbReference type="Proteomes" id="UP000009374"/>
    </source>
</evidence>
<protein>
    <submittedName>
        <fullName evidence="3">Uncharacterized protein</fullName>
    </submittedName>
</protein>
<dbReference type="InterPro" id="IPR051012">
    <property type="entry name" value="CellSynth/LPSAsmb/PSIAsmb"/>
</dbReference>
<evidence type="ECO:0000256" key="1">
    <source>
        <dbReference type="ARBA" id="ARBA00022737"/>
    </source>
</evidence>
<gene>
    <name evidence="3" type="ORF">UBAL3_44810076</name>
</gene>
<dbReference type="PANTHER" id="PTHR45586">
    <property type="entry name" value="TPR REPEAT-CONTAINING PROTEIN PA4667"/>
    <property type="match status" value="1"/>
</dbReference>
<dbReference type="InterPro" id="IPR011990">
    <property type="entry name" value="TPR-like_helical_dom_sf"/>
</dbReference>
<dbReference type="Gene3D" id="1.25.40.10">
    <property type="entry name" value="Tetratricopeptide repeat domain"/>
    <property type="match status" value="3"/>
</dbReference>
<proteinExistence type="predicted"/>
<dbReference type="EMBL" id="GG693852">
    <property type="protein sequence ID" value="EES53939.1"/>
    <property type="molecule type" value="Genomic_DNA"/>
</dbReference>
<dbReference type="PANTHER" id="PTHR45586:SF1">
    <property type="entry name" value="LIPOPOLYSACCHARIDE ASSEMBLY PROTEIN B"/>
    <property type="match status" value="1"/>
</dbReference>
<keyword evidence="2" id="KW-0802">TPR repeat</keyword>
<sequence>MKIPFVWILLGGGVFFLVALLLVPGDSQYVRLAIDAGDYDYAQRLLSPRLASPDPPIWALRDAAHVAALQGYPSRAVGYLEALLKRSPGQYNDRLELARLYLNLYEPRKAALQLHELLRTEKLPDRDMMRLARSYDILNLPGEALTILHRIANEHPKDMNYWKAILVYDTQTGNADDMARTLRTLSRSFPQRIDYLTMRLSLASRRGRDREVLRMMARLKALGGGIDPSLLPAMRSLFRMKRPVDAYLLYRTSEPEVAKDSVIDSAAWFFYKAGYRPWALSAFLDLLAREPKSQKVWDESIWLADKMHWYSTTRRLMEKRQGVLPLPQDIYHQRILDLDDRYALLGQAQEDLLSWLGVPGGPDLGDLRLAWQVAEDEDRLPLATARLRQAMNLFPGNVQIRDDLVRSYRDMGRYDDAGAILWAQGLQSGNRRLIRRALDAFREADDLPVQEGVLFYLVSSDSRSRFRDDQYALFTLFDQNGRRGNVNHLLAVLERFPDLSASMGMELARIMIWNNHDKRAQSAINRISQAYPANRAILFQASDWFNEANRLDLAIDYDKRLVALLPADPQGLALLVRDSIWAGREKKVLAYYQRLLSLDPDSLPALAFLGDHAYYHGHFRRAIRLYRRAVSHGDTDYALVYRLGSAFRQVRNFRMARRMFRLSWKLLSPGLPGKVAQKKAGEPQSWIRAPWAGRSLLVDQPLIPSPLPPPPDAGMSDETTRRRLLYAIKIQHALGHDREAYQRTMDFLRRFPDDREGLFWAARLLWKERKGEKALRYLGRWLARHPDSKDFLVFRAEILTATGRLATAQRLLWRLHKKYPEDKVIWSDLVETYKKQGDLMSTQALDSHLFSQGETQAPRVTSGILNLYNMGDWSLRNQDFAIFYPGGAAYSFDTKVETPLWGSANTFVGRTEYLGEGSGSGMGTNAYSYAGVRWTPAPGWQVLAEGGDTQLAGTPGFYLHGTGSVGPVTLDLQGFDNMIWGDFGESIARDGLQSGYMATMSVAPFERLSFEVQSWLFDYTLDGRMLPYGELHNTLGMFDLVLDTDPQLDFVGGYEDWTMEATSPAIGALVPILDRQQFFFGALVYQTRIRNRMNLNLQVGGYDDIYSHTPSYEGGGGVSYRLSRSLEIFASGDYFNQSVLYNGASIEALWGFSLWF</sequence>
<keyword evidence="4" id="KW-1185">Reference proteome</keyword>
<name>C6HU11_9BACT</name>
<dbReference type="AlphaFoldDB" id="C6HU11"/>
<organism evidence="3 4">
    <name type="scientific">Leptospirillum ferrodiazotrophum</name>
    <dbReference type="NCBI Taxonomy" id="412449"/>
    <lineage>
        <taxon>Bacteria</taxon>
        <taxon>Pseudomonadati</taxon>
        <taxon>Nitrospirota</taxon>
        <taxon>Nitrospiria</taxon>
        <taxon>Nitrospirales</taxon>
        <taxon>Nitrospiraceae</taxon>
        <taxon>Leptospirillum</taxon>
    </lineage>
</organism>
<keyword evidence="1" id="KW-0677">Repeat</keyword>